<accession>A0AAD7CBK3</accession>
<keyword evidence="1" id="KW-0862">Zinc</keyword>
<feature type="compositionally biased region" description="Polar residues" evidence="2">
    <location>
        <begin position="406"/>
        <end position="420"/>
    </location>
</feature>
<organism evidence="4 5">
    <name type="scientific">Roridomyces roridus</name>
    <dbReference type="NCBI Taxonomy" id="1738132"/>
    <lineage>
        <taxon>Eukaryota</taxon>
        <taxon>Fungi</taxon>
        <taxon>Dikarya</taxon>
        <taxon>Basidiomycota</taxon>
        <taxon>Agaricomycotina</taxon>
        <taxon>Agaricomycetes</taxon>
        <taxon>Agaricomycetidae</taxon>
        <taxon>Agaricales</taxon>
        <taxon>Marasmiineae</taxon>
        <taxon>Mycenaceae</taxon>
        <taxon>Roridomyces</taxon>
    </lineage>
</organism>
<evidence type="ECO:0000259" key="3">
    <source>
        <dbReference type="PROSITE" id="PS50157"/>
    </source>
</evidence>
<feature type="compositionally biased region" description="Acidic residues" evidence="2">
    <location>
        <begin position="445"/>
        <end position="456"/>
    </location>
</feature>
<dbReference type="GO" id="GO:0008270">
    <property type="term" value="F:zinc ion binding"/>
    <property type="evidence" value="ECO:0007669"/>
    <property type="project" value="UniProtKB-KW"/>
</dbReference>
<keyword evidence="1" id="KW-0863">Zinc-finger</keyword>
<comment type="caution">
    <text evidence="4">The sequence shown here is derived from an EMBL/GenBank/DDBJ whole genome shotgun (WGS) entry which is preliminary data.</text>
</comment>
<dbReference type="InterPro" id="IPR013087">
    <property type="entry name" value="Znf_C2H2_type"/>
</dbReference>
<keyword evidence="5" id="KW-1185">Reference proteome</keyword>
<feature type="domain" description="C2H2-type" evidence="3">
    <location>
        <begin position="255"/>
        <end position="285"/>
    </location>
</feature>
<evidence type="ECO:0000313" key="5">
    <source>
        <dbReference type="Proteomes" id="UP001221142"/>
    </source>
</evidence>
<name>A0AAD7CBK3_9AGAR</name>
<dbReference type="Proteomes" id="UP001221142">
    <property type="component" value="Unassembled WGS sequence"/>
</dbReference>
<evidence type="ECO:0000256" key="2">
    <source>
        <dbReference type="SAM" id="MobiDB-lite"/>
    </source>
</evidence>
<dbReference type="Gene3D" id="3.30.160.60">
    <property type="entry name" value="Classic Zinc Finger"/>
    <property type="match status" value="1"/>
</dbReference>
<evidence type="ECO:0000313" key="4">
    <source>
        <dbReference type="EMBL" id="KAJ7644439.1"/>
    </source>
</evidence>
<gene>
    <name evidence="4" type="ORF">FB45DRAFT_735777</name>
</gene>
<keyword evidence="1" id="KW-0479">Metal-binding</keyword>
<feature type="region of interest" description="Disordered" evidence="2">
    <location>
        <begin position="1"/>
        <end position="24"/>
    </location>
</feature>
<dbReference type="PROSITE" id="PS00028">
    <property type="entry name" value="ZINC_FINGER_C2H2_1"/>
    <property type="match status" value="1"/>
</dbReference>
<sequence length="466" mass="49104">MEGDEDGDWDGEYEEEEEDIEAEAEQIASGLWAELSKEVAAPAPTPAPPAVPTAKEKATVATVRAILASLERDPAAHSTFAASKIPESAGESLLDVLNQIAASGTVPRGLALALSRFLISLAKSEVLFGTLRHSDASTQQLKRKRDEEVGSSEPARKRAHTSGDAPLFVEVAEAVRVITTTLTTSPALTPNIITSIQPHLHRAFLFAITSSATGESNKNPLQEIGGLIQVLGVLSGIQIGQTPAAESQKMLSAVHPCLVARCGKFFARLTNLRAHEEKRHKPQPQTLWKCGGCQKVSNVRDTIERHKTTIKSRRPDDPCANAPTVEMESGDRAATAVVSGEADEGEIEASLISRVQSVVLELHPLLQTLVSRALGAPSAPAPSAPADNGQGTLASAIARSQVPAPESSNAPSLSSYGLSNEQTKQLEVAVANATTTAKAYAEAQAELEDEDADGESDGGFKPPPPV</sequence>
<protein>
    <recommendedName>
        <fullName evidence="3">C2H2-type domain-containing protein</fullName>
    </recommendedName>
</protein>
<feature type="region of interest" description="Disordered" evidence="2">
    <location>
        <begin position="309"/>
        <end position="334"/>
    </location>
</feature>
<feature type="region of interest" description="Disordered" evidence="2">
    <location>
        <begin position="441"/>
        <end position="466"/>
    </location>
</feature>
<proteinExistence type="predicted"/>
<feature type="region of interest" description="Disordered" evidence="2">
    <location>
        <begin position="400"/>
        <end position="420"/>
    </location>
</feature>
<feature type="region of interest" description="Disordered" evidence="2">
    <location>
        <begin position="137"/>
        <end position="162"/>
    </location>
</feature>
<dbReference type="AlphaFoldDB" id="A0AAD7CBK3"/>
<dbReference type="EMBL" id="JARKIF010000003">
    <property type="protein sequence ID" value="KAJ7644439.1"/>
    <property type="molecule type" value="Genomic_DNA"/>
</dbReference>
<evidence type="ECO:0000256" key="1">
    <source>
        <dbReference type="PROSITE-ProRule" id="PRU00042"/>
    </source>
</evidence>
<reference evidence="4" key="1">
    <citation type="submission" date="2023-03" db="EMBL/GenBank/DDBJ databases">
        <title>Massive genome expansion in bonnet fungi (Mycena s.s.) driven by repeated elements and novel gene families across ecological guilds.</title>
        <authorList>
            <consortium name="Lawrence Berkeley National Laboratory"/>
            <person name="Harder C.B."/>
            <person name="Miyauchi S."/>
            <person name="Viragh M."/>
            <person name="Kuo A."/>
            <person name="Thoen E."/>
            <person name="Andreopoulos B."/>
            <person name="Lu D."/>
            <person name="Skrede I."/>
            <person name="Drula E."/>
            <person name="Henrissat B."/>
            <person name="Morin E."/>
            <person name="Kohler A."/>
            <person name="Barry K."/>
            <person name="LaButti K."/>
            <person name="Morin E."/>
            <person name="Salamov A."/>
            <person name="Lipzen A."/>
            <person name="Mereny Z."/>
            <person name="Hegedus B."/>
            <person name="Baldrian P."/>
            <person name="Stursova M."/>
            <person name="Weitz H."/>
            <person name="Taylor A."/>
            <person name="Grigoriev I.V."/>
            <person name="Nagy L.G."/>
            <person name="Martin F."/>
            <person name="Kauserud H."/>
        </authorList>
    </citation>
    <scope>NUCLEOTIDE SEQUENCE</scope>
    <source>
        <strain evidence="4">9284</strain>
    </source>
</reference>
<dbReference type="PROSITE" id="PS50157">
    <property type="entry name" value="ZINC_FINGER_C2H2_2"/>
    <property type="match status" value="1"/>
</dbReference>